<organism evidence="2 3">
    <name type="scientific">Vibrio diazotrophicus</name>
    <dbReference type="NCBI Taxonomy" id="685"/>
    <lineage>
        <taxon>Bacteria</taxon>
        <taxon>Pseudomonadati</taxon>
        <taxon>Pseudomonadota</taxon>
        <taxon>Gammaproteobacteria</taxon>
        <taxon>Vibrionales</taxon>
        <taxon>Vibrionaceae</taxon>
        <taxon>Vibrio</taxon>
    </lineage>
</organism>
<sequence>MLNKAWWLMILAAVSVSVSASQEQDPTAPLGWMKTEHVKKAKRNVPVPELQSIVCKDGNQCYAILNDKVVDKGDSVSGYKVSKVMPSQVELKRGKKSWTLELFSLDIKE</sequence>
<dbReference type="RefSeq" id="WP_258005562.1">
    <property type="nucleotide sequence ID" value="NZ_JBJKCE010000001.1"/>
</dbReference>
<dbReference type="Proteomes" id="UP000248729">
    <property type="component" value="Unassembled WGS sequence"/>
</dbReference>
<feature type="chain" id="PRO_5016301024" evidence="1">
    <location>
        <begin position="21"/>
        <end position="109"/>
    </location>
</feature>
<evidence type="ECO:0000313" key="2">
    <source>
        <dbReference type="EMBL" id="RAS64501.1"/>
    </source>
</evidence>
<evidence type="ECO:0000313" key="3">
    <source>
        <dbReference type="Proteomes" id="UP000248729"/>
    </source>
</evidence>
<name>A0A329E9Q4_VIBDI</name>
<reference evidence="2 3" key="1">
    <citation type="submission" date="2018-06" db="EMBL/GenBank/DDBJ databases">
        <title>Freshwater and sediment microbial communities from various areas in North America, analyzing microbe dynamics in response to fracking.</title>
        <authorList>
            <person name="Lamendella R."/>
        </authorList>
    </citation>
    <scope>NUCLEOTIDE SEQUENCE [LARGE SCALE GENOMIC DNA]</scope>
    <source>
        <strain evidence="2 3">99A</strain>
    </source>
</reference>
<gene>
    <name evidence="2" type="ORF">DET48_109143</name>
</gene>
<dbReference type="AlphaFoldDB" id="A0A329E9Q4"/>
<feature type="signal peptide" evidence="1">
    <location>
        <begin position="1"/>
        <end position="20"/>
    </location>
</feature>
<evidence type="ECO:0000256" key="1">
    <source>
        <dbReference type="SAM" id="SignalP"/>
    </source>
</evidence>
<protein>
    <submittedName>
        <fullName evidence="2">MSHA biogenesis protein MshK</fullName>
    </submittedName>
</protein>
<proteinExistence type="predicted"/>
<comment type="caution">
    <text evidence="2">The sequence shown here is derived from an EMBL/GenBank/DDBJ whole genome shotgun (WGS) entry which is preliminary data.</text>
</comment>
<dbReference type="EMBL" id="QLTR01000009">
    <property type="protein sequence ID" value="RAS64501.1"/>
    <property type="molecule type" value="Genomic_DNA"/>
</dbReference>
<keyword evidence="1" id="KW-0732">Signal</keyword>
<accession>A0A329E9Q4</accession>